<keyword evidence="3" id="KW-1185">Reference proteome</keyword>
<protein>
    <submittedName>
        <fullName evidence="2">Uncharacterized protein</fullName>
    </submittedName>
</protein>
<gene>
    <name evidence="2" type="ORF">SAMN05192533_105182</name>
</gene>
<keyword evidence="1" id="KW-0732">Signal</keyword>
<dbReference type="Proteomes" id="UP000198553">
    <property type="component" value="Unassembled WGS sequence"/>
</dbReference>
<dbReference type="RefSeq" id="WP_244532546.1">
    <property type="nucleotide sequence ID" value="NZ_FOBW01000005.1"/>
</dbReference>
<evidence type="ECO:0000256" key="1">
    <source>
        <dbReference type="SAM" id="SignalP"/>
    </source>
</evidence>
<dbReference type="EMBL" id="FOBW01000005">
    <property type="protein sequence ID" value="SEM74940.1"/>
    <property type="molecule type" value="Genomic_DNA"/>
</dbReference>
<reference evidence="3" key="1">
    <citation type="submission" date="2016-10" db="EMBL/GenBank/DDBJ databases">
        <authorList>
            <person name="Varghese N."/>
            <person name="Submissions S."/>
        </authorList>
    </citation>
    <scope>NUCLEOTIDE SEQUENCE [LARGE SCALE GENOMIC DNA]</scope>
    <source>
        <strain evidence="3">B48,IBRC-M 10115,DSM 25386,CECT 8001</strain>
    </source>
</reference>
<dbReference type="STRING" id="930146.SAMN05192533_105182"/>
<feature type="chain" id="PRO_5011514112" evidence="1">
    <location>
        <begin position="25"/>
        <end position="168"/>
    </location>
</feature>
<accession>A0A1H8AW53</accession>
<organism evidence="2 3">
    <name type="scientific">Mesobacillus persicus</name>
    <dbReference type="NCBI Taxonomy" id="930146"/>
    <lineage>
        <taxon>Bacteria</taxon>
        <taxon>Bacillati</taxon>
        <taxon>Bacillota</taxon>
        <taxon>Bacilli</taxon>
        <taxon>Bacillales</taxon>
        <taxon>Bacillaceae</taxon>
        <taxon>Mesobacillus</taxon>
    </lineage>
</organism>
<sequence>MVIKKLFLCISMLLLTSFISTSLAAEALIFEKLPQAQKSKQWAVHVGEAEKEKDLVKPIKGKFVTYSLKIDKIGNDVDSVKVHLYRNEPNSKTKYSLVSCPNSVPCSRENDEWAIALAKQMNDGKPYLFRNFLLAEKATELEVEVVWTEGGQGRSLKETFTFTEESKE</sequence>
<evidence type="ECO:0000313" key="2">
    <source>
        <dbReference type="EMBL" id="SEM74940.1"/>
    </source>
</evidence>
<name>A0A1H8AW53_9BACI</name>
<dbReference type="AlphaFoldDB" id="A0A1H8AW53"/>
<evidence type="ECO:0000313" key="3">
    <source>
        <dbReference type="Proteomes" id="UP000198553"/>
    </source>
</evidence>
<proteinExistence type="predicted"/>
<feature type="signal peptide" evidence="1">
    <location>
        <begin position="1"/>
        <end position="24"/>
    </location>
</feature>